<dbReference type="Gene3D" id="2.60.40.10">
    <property type="entry name" value="Immunoglobulins"/>
    <property type="match status" value="1"/>
</dbReference>
<feature type="domain" description="Ig-like" evidence="2">
    <location>
        <begin position="172"/>
        <end position="252"/>
    </location>
</feature>
<feature type="region of interest" description="Disordered" evidence="1">
    <location>
        <begin position="649"/>
        <end position="672"/>
    </location>
</feature>
<sequence>MVGSEITHVPGEWPTGVTVEGEYVRRANGAGAWLPTGVTSGPYLAATVAEVVTWREIGTDAEGRKTTVYAQPFATVYSEPVVVTPATLTGTLLPGEAYTSTAATFAGYPTPDASHSVQRQLGTTGAIETVPVTGTFVVGYRYRVADRGWSFAGEVWSYSPWTDVISEAAVAPTVILSRTPAGAITEGDTVTLTATVTGAPTPTLAWVATLDGDPITLTGTGTERTIADAGPGDYEVTVTATNSANTASDTVAFTAAAASTEVAPYVITNPAMPALTAGVAVTAPAATFGGTPSPTATHKIQRRLPPSGTPEDVVTGLNFTPAANYQYRRVSSASNGVGSPAVAESPWSDTVPQVDWAFSESDGVLTIPVHPGQPNTPSVTDITPTSARIVPGTAPTPAVTRMLMIPKAEFDIDHPELATFGNALAFAGNSTSDHLPGTKYKFWRESAPVEFDTLAAVEFVDTFSTNLGSDLAGHVSESNHTWAAPLSSVGMRITTGGRVRGISNQATTNMQLNGYELPAAGGYVEAKAYAMGTNQEGQAAVRRAGALGYIALGIDASNFLQLVFLAASADAGGSAADAIQVQERIGGTSFTRIAHSVPGMGDIMAEHTARLYINRTTKALRLLVEGVEVATGAYTGTYPAGTKTGVRWGASASQAPSDGSAMQFNELSAGGL</sequence>
<evidence type="ECO:0000256" key="1">
    <source>
        <dbReference type="SAM" id="MobiDB-lite"/>
    </source>
</evidence>
<dbReference type="EMBL" id="NIPW01000011">
    <property type="protein sequence ID" value="OWJ78430.1"/>
    <property type="molecule type" value="Genomic_DNA"/>
</dbReference>
<name>A0A212AC20_9RHOB</name>
<evidence type="ECO:0000313" key="3">
    <source>
        <dbReference type="EMBL" id="OWJ78430.1"/>
    </source>
</evidence>
<dbReference type="PROSITE" id="PS50835">
    <property type="entry name" value="IG_LIKE"/>
    <property type="match status" value="1"/>
</dbReference>
<feature type="region of interest" description="Disordered" evidence="1">
    <location>
        <begin position="367"/>
        <end position="393"/>
    </location>
</feature>
<feature type="compositionally biased region" description="Polar residues" evidence="1">
    <location>
        <begin position="651"/>
        <end position="666"/>
    </location>
</feature>
<reference evidence="3 4" key="1">
    <citation type="submission" date="2016-12" db="EMBL/GenBank/DDBJ databases">
        <title>Comparison of Traditional DNA-DNA Hybridization with In Silico Genomic Analysis.</title>
        <authorList>
            <person name="Nicholson A.C."/>
            <person name="Humrighouse B.W."/>
            <person name="Graziano J."/>
            <person name="Lasker B."/>
            <person name="Whitney A.M."/>
            <person name="Mcquiston J.R."/>
        </authorList>
    </citation>
    <scope>NUCLEOTIDE SEQUENCE [LARGE SCALE GENOMIC DNA]</scope>
    <source>
        <strain evidence="3 4">H2240</strain>
    </source>
</reference>
<proteinExistence type="predicted"/>
<dbReference type="InterPro" id="IPR036179">
    <property type="entry name" value="Ig-like_dom_sf"/>
</dbReference>
<keyword evidence="4" id="KW-1185">Reference proteome</keyword>
<protein>
    <recommendedName>
        <fullName evidence="2">Ig-like domain-containing protein</fullName>
    </recommendedName>
</protein>
<organism evidence="3 4">
    <name type="scientific">Haematobacter genomosp. 1</name>
    <dbReference type="NCBI Taxonomy" id="366618"/>
    <lineage>
        <taxon>Bacteria</taxon>
        <taxon>Pseudomonadati</taxon>
        <taxon>Pseudomonadota</taxon>
        <taxon>Alphaproteobacteria</taxon>
        <taxon>Rhodobacterales</taxon>
        <taxon>Paracoccaceae</taxon>
        <taxon>Haematobacter</taxon>
    </lineage>
</organism>
<comment type="caution">
    <text evidence="3">The sequence shown here is derived from an EMBL/GenBank/DDBJ whole genome shotgun (WGS) entry which is preliminary data.</text>
</comment>
<accession>A0A212AC20</accession>
<evidence type="ECO:0000313" key="4">
    <source>
        <dbReference type="Proteomes" id="UP000196878"/>
    </source>
</evidence>
<feature type="region of interest" description="Disordered" evidence="1">
    <location>
        <begin position="290"/>
        <end position="312"/>
    </location>
</feature>
<feature type="compositionally biased region" description="Polar residues" evidence="1">
    <location>
        <begin position="373"/>
        <end position="386"/>
    </location>
</feature>
<evidence type="ECO:0000259" key="2">
    <source>
        <dbReference type="PROSITE" id="PS50835"/>
    </source>
</evidence>
<gene>
    <name evidence="3" type="ORF">CDV49_08315</name>
</gene>
<dbReference type="SUPFAM" id="SSF48726">
    <property type="entry name" value="Immunoglobulin"/>
    <property type="match status" value="1"/>
</dbReference>
<dbReference type="InterPro" id="IPR007110">
    <property type="entry name" value="Ig-like_dom"/>
</dbReference>
<dbReference type="Proteomes" id="UP000196878">
    <property type="component" value="Unassembled WGS sequence"/>
</dbReference>
<dbReference type="InterPro" id="IPR013783">
    <property type="entry name" value="Ig-like_fold"/>
</dbReference>
<dbReference type="AlphaFoldDB" id="A0A212AC20"/>